<evidence type="ECO:0000259" key="5">
    <source>
        <dbReference type="Pfam" id="PF04542"/>
    </source>
</evidence>
<dbReference type="InterPro" id="IPR013324">
    <property type="entry name" value="RNA_pol_sigma_r3/r4-like"/>
</dbReference>
<dbReference type="PATRIC" id="fig|927665.4.peg.2420"/>
<dbReference type="Proteomes" id="UP000033047">
    <property type="component" value="Unassembled WGS sequence"/>
</dbReference>
<dbReference type="InterPro" id="IPR039425">
    <property type="entry name" value="RNA_pol_sigma-70-like"/>
</dbReference>
<keyword evidence="4" id="KW-0804">Transcription</keyword>
<keyword evidence="3" id="KW-0731">Sigma factor</keyword>
<proteinExistence type="inferred from homology"/>
<dbReference type="InterPro" id="IPR013325">
    <property type="entry name" value="RNA_pol_sigma_r2"/>
</dbReference>
<dbReference type="InterPro" id="IPR013249">
    <property type="entry name" value="RNA_pol_sigma70_r4_t2"/>
</dbReference>
<evidence type="ECO:0000259" key="6">
    <source>
        <dbReference type="Pfam" id="PF08281"/>
    </source>
</evidence>
<organism evidence="7 8">
    <name type="scientific">Parabacteroides goldsteinii DSM 19448 = WAL 12034</name>
    <dbReference type="NCBI Taxonomy" id="927665"/>
    <lineage>
        <taxon>Bacteria</taxon>
        <taxon>Pseudomonadati</taxon>
        <taxon>Bacteroidota</taxon>
        <taxon>Bacteroidia</taxon>
        <taxon>Bacteroidales</taxon>
        <taxon>Tannerellaceae</taxon>
        <taxon>Parabacteroides</taxon>
    </lineage>
</organism>
<evidence type="ECO:0000256" key="1">
    <source>
        <dbReference type="ARBA" id="ARBA00010641"/>
    </source>
</evidence>
<keyword evidence="2" id="KW-0805">Transcription regulation</keyword>
<dbReference type="InterPro" id="IPR007627">
    <property type="entry name" value="RNA_pol_sigma70_r2"/>
</dbReference>
<dbReference type="PANTHER" id="PTHR43133">
    <property type="entry name" value="RNA POLYMERASE ECF-TYPE SIGMA FACTO"/>
    <property type="match status" value="1"/>
</dbReference>
<dbReference type="Gene3D" id="1.10.1740.10">
    <property type="match status" value="1"/>
</dbReference>
<dbReference type="AlphaFoldDB" id="A0A0F5JF34"/>
<dbReference type="Gene3D" id="1.10.10.10">
    <property type="entry name" value="Winged helix-like DNA-binding domain superfamily/Winged helix DNA-binding domain"/>
    <property type="match status" value="1"/>
</dbReference>
<dbReference type="NCBIfam" id="TIGR02937">
    <property type="entry name" value="sigma70-ECF"/>
    <property type="match status" value="1"/>
</dbReference>
<dbReference type="GO" id="GO:0016987">
    <property type="term" value="F:sigma factor activity"/>
    <property type="evidence" value="ECO:0007669"/>
    <property type="project" value="UniProtKB-KW"/>
</dbReference>
<gene>
    <name evidence="7" type="ORF">HMPREF1535_02354</name>
</gene>
<evidence type="ECO:0000313" key="7">
    <source>
        <dbReference type="EMBL" id="KKB56379.1"/>
    </source>
</evidence>
<evidence type="ECO:0000256" key="3">
    <source>
        <dbReference type="ARBA" id="ARBA00023082"/>
    </source>
</evidence>
<evidence type="ECO:0000256" key="4">
    <source>
        <dbReference type="ARBA" id="ARBA00023163"/>
    </source>
</evidence>
<name>A0A0F5JF34_9BACT</name>
<sequence length="189" mass="21774">MQRSDVFSRLYKQMNETTVQLIKGCREGKRSAQLGLYKQFAQRLYIACLHIVGNSGEAEEAMQDSFLKIFTHIDQYKDGQCFEAWIHRIAVHTAIDYVRRQTPEWEELSDNYADPESDGPNEEEIAYSVKQVKEATGKLPAGYRVILSLYLFEGYDMEEIASILNIQPPSVRSQYLRAKRKLLDIIAAN</sequence>
<comment type="similarity">
    <text evidence="1">Belongs to the sigma-70 factor family. ECF subfamily.</text>
</comment>
<dbReference type="SUPFAM" id="SSF88946">
    <property type="entry name" value="Sigma2 domain of RNA polymerase sigma factors"/>
    <property type="match status" value="1"/>
</dbReference>
<protein>
    <submittedName>
        <fullName evidence="7">Sigma-70 family RNA polymerase sigma factor</fullName>
    </submittedName>
</protein>
<dbReference type="InterPro" id="IPR014284">
    <property type="entry name" value="RNA_pol_sigma-70_dom"/>
</dbReference>
<evidence type="ECO:0000313" key="8">
    <source>
        <dbReference type="Proteomes" id="UP000033047"/>
    </source>
</evidence>
<dbReference type="PANTHER" id="PTHR43133:SF46">
    <property type="entry name" value="RNA POLYMERASE SIGMA-70 FACTOR ECF SUBFAMILY"/>
    <property type="match status" value="1"/>
</dbReference>
<reference evidence="7 8" key="1">
    <citation type="submission" date="2013-04" db="EMBL/GenBank/DDBJ databases">
        <title>The Genome Sequence of Parabacteroides goldsteinii DSM 19448.</title>
        <authorList>
            <consortium name="The Broad Institute Genomics Platform"/>
            <person name="Earl A."/>
            <person name="Ward D."/>
            <person name="Feldgarden M."/>
            <person name="Gevers D."/>
            <person name="Martens E."/>
            <person name="Sakamoto M."/>
            <person name="Benno Y."/>
            <person name="Song Y."/>
            <person name="Liu C."/>
            <person name="Lee J."/>
            <person name="Bolanos M."/>
            <person name="Vaisanen M.L."/>
            <person name="Finegold S.M."/>
            <person name="Walker B."/>
            <person name="Young S."/>
            <person name="Zeng Q."/>
            <person name="Gargeya S."/>
            <person name="Fitzgerald M."/>
            <person name="Haas B."/>
            <person name="Abouelleil A."/>
            <person name="Allen A.W."/>
            <person name="Alvarado L."/>
            <person name="Arachchi H.M."/>
            <person name="Berlin A.M."/>
            <person name="Chapman S.B."/>
            <person name="Gainer-Dewar J."/>
            <person name="Goldberg J."/>
            <person name="Griggs A."/>
            <person name="Gujja S."/>
            <person name="Hansen M."/>
            <person name="Howarth C."/>
            <person name="Imamovic A."/>
            <person name="Ireland A."/>
            <person name="Larimer J."/>
            <person name="McCowan C."/>
            <person name="Murphy C."/>
            <person name="Pearson M."/>
            <person name="Poon T.W."/>
            <person name="Priest M."/>
            <person name="Roberts A."/>
            <person name="Saif S."/>
            <person name="Shea T."/>
            <person name="Sisk P."/>
            <person name="Sykes S."/>
            <person name="Wortman J."/>
            <person name="Nusbaum C."/>
            <person name="Birren B."/>
        </authorList>
    </citation>
    <scope>NUCLEOTIDE SEQUENCE [LARGE SCALE GENOMIC DNA]</scope>
    <source>
        <strain evidence="7 8">DSM 19448</strain>
    </source>
</reference>
<accession>A0A0F5JF34</accession>
<dbReference type="Pfam" id="PF04542">
    <property type="entry name" value="Sigma70_r2"/>
    <property type="match status" value="1"/>
</dbReference>
<comment type="caution">
    <text evidence="7">The sequence shown here is derived from an EMBL/GenBank/DDBJ whole genome shotgun (WGS) entry which is preliminary data.</text>
</comment>
<evidence type="ECO:0000256" key="2">
    <source>
        <dbReference type="ARBA" id="ARBA00023015"/>
    </source>
</evidence>
<dbReference type="EMBL" id="AQHV01000011">
    <property type="protein sequence ID" value="KKB56379.1"/>
    <property type="molecule type" value="Genomic_DNA"/>
</dbReference>
<feature type="domain" description="RNA polymerase sigma factor 70 region 4 type 2" evidence="6">
    <location>
        <begin position="131"/>
        <end position="182"/>
    </location>
</feature>
<dbReference type="RefSeq" id="WP_082207534.1">
    <property type="nucleotide sequence ID" value="NZ_KQ033912.1"/>
</dbReference>
<dbReference type="HOGENOM" id="CLU_047691_3_2_10"/>
<dbReference type="GO" id="GO:0006352">
    <property type="term" value="P:DNA-templated transcription initiation"/>
    <property type="evidence" value="ECO:0007669"/>
    <property type="project" value="InterPro"/>
</dbReference>
<dbReference type="SUPFAM" id="SSF88659">
    <property type="entry name" value="Sigma3 and sigma4 domains of RNA polymerase sigma factors"/>
    <property type="match status" value="1"/>
</dbReference>
<dbReference type="InterPro" id="IPR036388">
    <property type="entry name" value="WH-like_DNA-bd_sf"/>
</dbReference>
<feature type="domain" description="RNA polymerase sigma-70 region 2" evidence="5">
    <location>
        <begin position="36"/>
        <end position="102"/>
    </location>
</feature>
<dbReference type="STRING" id="927665.HMPREF1535_02354"/>
<dbReference type="GO" id="GO:0003677">
    <property type="term" value="F:DNA binding"/>
    <property type="evidence" value="ECO:0007669"/>
    <property type="project" value="InterPro"/>
</dbReference>
<dbReference type="Pfam" id="PF08281">
    <property type="entry name" value="Sigma70_r4_2"/>
    <property type="match status" value="1"/>
</dbReference>